<keyword evidence="1" id="KW-0472">Membrane</keyword>
<gene>
    <name evidence="2" type="ORF">CcaverHIS019_0304200</name>
</gene>
<dbReference type="RefSeq" id="XP_060455615.1">
    <property type="nucleotide sequence ID" value="XM_060598864.1"/>
</dbReference>
<accession>A0AA48L1X0</accession>
<keyword evidence="3" id="KW-1185">Reference proteome</keyword>
<dbReference type="Proteomes" id="UP001233271">
    <property type="component" value="Chromosome 3"/>
</dbReference>
<dbReference type="AlphaFoldDB" id="A0AA48L1X0"/>
<name>A0AA48L1X0_9TREE</name>
<feature type="transmembrane region" description="Helical" evidence="1">
    <location>
        <begin position="106"/>
        <end position="128"/>
    </location>
</feature>
<evidence type="ECO:0000313" key="2">
    <source>
        <dbReference type="EMBL" id="BEI90350.1"/>
    </source>
</evidence>
<reference evidence="2" key="1">
    <citation type="journal article" date="2023" name="BMC Genomics">
        <title>Chromosome-level genome assemblies of Cutaneotrichosporon spp. (Trichosporonales, Basidiomycota) reveal imbalanced evolution between nucleotide sequences and chromosome synteny.</title>
        <authorList>
            <person name="Kobayashi Y."/>
            <person name="Kayamori A."/>
            <person name="Aoki K."/>
            <person name="Shiwa Y."/>
            <person name="Matsutani M."/>
            <person name="Fujita N."/>
            <person name="Sugita T."/>
            <person name="Iwasaki W."/>
            <person name="Tanaka N."/>
            <person name="Takashima M."/>
        </authorList>
    </citation>
    <scope>NUCLEOTIDE SEQUENCE</scope>
    <source>
        <strain evidence="2">HIS019</strain>
    </source>
</reference>
<dbReference type="EMBL" id="AP028214">
    <property type="protein sequence ID" value="BEI90350.1"/>
    <property type="molecule type" value="Genomic_DNA"/>
</dbReference>
<keyword evidence="1" id="KW-0812">Transmembrane</keyword>
<dbReference type="KEGG" id="ccac:CcaHIS019_0304200"/>
<protein>
    <submittedName>
        <fullName evidence="2">Uncharacterized protein</fullName>
    </submittedName>
</protein>
<dbReference type="GeneID" id="85494220"/>
<proteinExistence type="predicted"/>
<evidence type="ECO:0000256" key="1">
    <source>
        <dbReference type="SAM" id="Phobius"/>
    </source>
</evidence>
<keyword evidence="1" id="KW-1133">Transmembrane helix</keyword>
<evidence type="ECO:0000313" key="3">
    <source>
        <dbReference type="Proteomes" id="UP001233271"/>
    </source>
</evidence>
<organism evidence="2 3">
    <name type="scientific">Cutaneotrichosporon cavernicola</name>
    <dbReference type="NCBI Taxonomy" id="279322"/>
    <lineage>
        <taxon>Eukaryota</taxon>
        <taxon>Fungi</taxon>
        <taxon>Dikarya</taxon>
        <taxon>Basidiomycota</taxon>
        <taxon>Agaricomycotina</taxon>
        <taxon>Tremellomycetes</taxon>
        <taxon>Trichosporonales</taxon>
        <taxon>Trichosporonaceae</taxon>
        <taxon>Cutaneotrichosporon</taxon>
    </lineage>
</organism>
<sequence>MLAFLLLFLGLVLAAPAPQVVSDLPSPKSTFLPEGPTTVVYTWTYPYTQTKTVVYGGPDWTTYVDYTTIEGTRVLQTVVAPTRVAISNPVATSSSAAAGKSKDCSWVMILVLILGMLVLSALAAWFLLHRRKTKSAAAAATVPVVKKSPSIASSDASSTYSKEEA</sequence>